<gene>
    <name evidence="1" type="ordered locus">KLTH0F12606g</name>
</gene>
<dbReference type="STRING" id="559295.C5DLF3"/>
<accession>C5DLF3</accession>
<dbReference type="KEGG" id="lth:KLTH0F12606g"/>
<dbReference type="RefSeq" id="XP_002554741.1">
    <property type="nucleotide sequence ID" value="XM_002554695.1"/>
</dbReference>
<organism evidence="1 2">
    <name type="scientific">Lachancea thermotolerans (strain ATCC 56472 / CBS 6340 / NRRL Y-8284)</name>
    <name type="common">Yeast</name>
    <name type="synonym">Kluyveromyces thermotolerans</name>
    <dbReference type="NCBI Taxonomy" id="559295"/>
    <lineage>
        <taxon>Eukaryota</taxon>
        <taxon>Fungi</taxon>
        <taxon>Dikarya</taxon>
        <taxon>Ascomycota</taxon>
        <taxon>Saccharomycotina</taxon>
        <taxon>Saccharomycetes</taxon>
        <taxon>Saccharomycetales</taxon>
        <taxon>Saccharomycetaceae</taxon>
        <taxon>Lachancea</taxon>
    </lineage>
</organism>
<dbReference type="EMBL" id="CU928170">
    <property type="protein sequence ID" value="CAR24304.1"/>
    <property type="molecule type" value="Genomic_DNA"/>
</dbReference>
<dbReference type="Proteomes" id="UP000002036">
    <property type="component" value="Chromosome F"/>
</dbReference>
<dbReference type="HOGENOM" id="CLU_2360095_0_0_1"/>
<evidence type="ECO:0000313" key="1">
    <source>
        <dbReference type="EMBL" id="CAR24304.1"/>
    </source>
</evidence>
<dbReference type="AlphaFoldDB" id="C5DLF3"/>
<dbReference type="FunCoup" id="C5DLF3">
    <property type="interactions" value="56"/>
</dbReference>
<dbReference type="OrthoDB" id="4069148at2759"/>
<protein>
    <submittedName>
        <fullName evidence="1">KLTH0F12606p</fullName>
    </submittedName>
</protein>
<name>C5DLF3_LACTC</name>
<keyword evidence="2" id="KW-1185">Reference proteome</keyword>
<proteinExistence type="predicted"/>
<reference evidence="1 2" key="1">
    <citation type="journal article" date="2009" name="Genome Res.">
        <title>Comparative genomics of protoploid Saccharomycetaceae.</title>
        <authorList>
            <consortium name="The Genolevures Consortium"/>
            <person name="Souciet J.-L."/>
            <person name="Dujon B."/>
            <person name="Gaillardin C."/>
            <person name="Johnston M."/>
            <person name="Baret P.V."/>
            <person name="Cliften P."/>
            <person name="Sherman D.J."/>
            <person name="Weissenbach J."/>
            <person name="Westhof E."/>
            <person name="Wincker P."/>
            <person name="Jubin C."/>
            <person name="Poulain J."/>
            <person name="Barbe V."/>
            <person name="Segurens B."/>
            <person name="Artiguenave F."/>
            <person name="Anthouard V."/>
            <person name="Vacherie B."/>
            <person name="Val M.-E."/>
            <person name="Fulton R.S."/>
            <person name="Minx P."/>
            <person name="Wilson R."/>
            <person name="Durrens P."/>
            <person name="Jean G."/>
            <person name="Marck C."/>
            <person name="Martin T."/>
            <person name="Nikolski M."/>
            <person name="Rolland T."/>
            <person name="Seret M.-L."/>
            <person name="Casaregola S."/>
            <person name="Despons L."/>
            <person name="Fairhead C."/>
            <person name="Fischer G."/>
            <person name="Lafontaine I."/>
            <person name="Leh V."/>
            <person name="Lemaire M."/>
            <person name="de Montigny J."/>
            <person name="Neuveglise C."/>
            <person name="Thierry A."/>
            <person name="Blanc-Lenfle I."/>
            <person name="Bleykasten C."/>
            <person name="Diffels J."/>
            <person name="Fritsch E."/>
            <person name="Frangeul L."/>
            <person name="Goeffon A."/>
            <person name="Jauniaux N."/>
            <person name="Kachouri-Lafond R."/>
            <person name="Payen C."/>
            <person name="Potier S."/>
            <person name="Pribylova L."/>
            <person name="Ozanne C."/>
            <person name="Richard G.-F."/>
            <person name="Sacerdot C."/>
            <person name="Straub M.-L."/>
            <person name="Talla E."/>
        </authorList>
    </citation>
    <scope>NUCLEOTIDE SEQUENCE [LARGE SCALE GENOMIC DNA]</scope>
    <source>
        <strain evidence="2">ATCC 56472 / CBS 6340 / NRRL Y-8284</strain>
    </source>
</reference>
<dbReference type="GeneID" id="8292961"/>
<sequence length="96" mass="11071">MNKIVSSAKEKQNESVFLREWILSDVLAVMKEHAPLPIWPAVPNFVPPLAKLHGHVPFKSEILLNRRHFLKITNFHRVEKFAVFASGRDNNCRILS</sequence>
<evidence type="ECO:0000313" key="2">
    <source>
        <dbReference type="Proteomes" id="UP000002036"/>
    </source>
</evidence>
<dbReference type="Gene3D" id="2.40.50.960">
    <property type="match status" value="1"/>
</dbReference>
<dbReference type="InParanoid" id="C5DLF3"/>